<keyword evidence="1" id="KW-1133">Transmembrane helix</keyword>
<feature type="transmembrane region" description="Helical" evidence="1">
    <location>
        <begin position="100"/>
        <end position="121"/>
    </location>
</feature>
<dbReference type="EMBL" id="CP035495">
    <property type="protein sequence ID" value="QAY62623.1"/>
    <property type="molecule type" value="Genomic_DNA"/>
</dbReference>
<keyword evidence="3" id="KW-1185">Reference proteome</keyword>
<keyword evidence="1" id="KW-0472">Membrane</keyword>
<evidence type="ECO:0000313" key="3">
    <source>
        <dbReference type="Proteomes" id="UP000291758"/>
    </source>
</evidence>
<gene>
    <name evidence="2" type="ORF">ET495_04420</name>
</gene>
<name>A0A4P6ELN9_9MICO</name>
<organism evidence="2 3">
    <name type="scientific">Xylanimonas allomyrinae</name>
    <dbReference type="NCBI Taxonomy" id="2509459"/>
    <lineage>
        <taxon>Bacteria</taxon>
        <taxon>Bacillati</taxon>
        <taxon>Actinomycetota</taxon>
        <taxon>Actinomycetes</taxon>
        <taxon>Micrococcales</taxon>
        <taxon>Promicromonosporaceae</taxon>
        <taxon>Xylanimonas</taxon>
    </lineage>
</organism>
<dbReference type="KEGG" id="xyl:ET495_04420"/>
<accession>A0A4P6ELN9</accession>
<keyword evidence="1" id="KW-0812">Transmembrane</keyword>
<dbReference type="Proteomes" id="UP000291758">
    <property type="component" value="Chromosome"/>
</dbReference>
<sequence>MVASFVGAIALDAVGLLPSADVHSSAWWWGRIPWIATLTVVLAAFVALFGRIETRALARKLTAGPAATPRGPLASLPVVVGAYLAATLGMYWLASSGRGPYGPFIVPTGALVLVLGAAAVLRAGRRSGGRALAPADAAHAGEAALADGAASADDAGDAVRSLAGAGATTA</sequence>
<reference evidence="2 3" key="1">
    <citation type="submission" date="2019-01" db="EMBL/GenBank/DDBJ databases">
        <title>Genome sequencing of strain 2JSPR-7.</title>
        <authorList>
            <person name="Heo J."/>
            <person name="Kim S.-J."/>
            <person name="Kim J.-S."/>
            <person name="Hong S.-B."/>
            <person name="Kwon S.-W."/>
        </authorList>
    </citation>
    <scope>NUCLEOTIDE SEQUENCE [LARGE SCALE GENOMIC DNA]</scope>
    <source>
        <strain evidence="2 3">2JSPR-7</strain>
    </source>
</reference>
<dbReference type="AlphaFoldDB" id="A0A4P6ELN9"/>
<dbReference type="RefSeq" id="WP_129202929.1">
    <property type="nucleotide sequence ID" value="NZ_CP035495.1"/>
</dbReference>
<feature type="transmembrane region" description="Helical" evidence="1">
    <location>
        <begin position="73"/>
        <end position="94"/>
    </location>
</feature>
<protein>
    <submittedName>
        <fullName evidence="2">Uncharacterized protein</fullName>
    </submittedName>
</protein>
<feature type="transmembrane region" description="Helical" evidence="1">
    <location>
        <begin position="32"/>
        <end position="52"/>
    </location>
</feature>
<evidence type="ECO:0000313" key="2">
    <source>
        <dbReference type="EMBL" id="QAY62623.1"/>
    </source>
</evidence>
<proteinExistence type="predicted"/>
<evidence type="ECO:0000256" key="1">
    <source>
        <dbReference type="SAM" id="Phobius"/>
    </source>
</evidence>